<organism evidence="7 8">
    <name type="scientific">Proteiniborus ethanoligenes</name>
    <dbReference type="NCBI Taxonomy" id="415015"/>
    <lineage>
        <taxon>Bacteria</taxon>
        <taxon>Bacillati</taxon>
        <taxon>Bacillota</taxon>
        <taxon>Clostridia</taxon>
        <taxon>Eubacteriales</taxon>
        <taxon>Proteiniborus</taxon>
    </lineage>
</organism>
<dbReference type="SUPFAM" id="SSF56300">
    <property type="entry name" value="Metallo-dependent phosphatases"/>
    <property type="match status" value="1"/>
</dbReference>
<accession>A0A1H3P5N6</accession>
<dbReference type="InterPro" id="IPR012365">
    <property type="entry name" value="Pesteras_lmo2642"/>
</dbReference>
<dbReference type="GO" id="GO:0016787">
    <property type="term" value="F:hydrolase activity"/>
    <property type="evidence" value="ECO:0007669"/>
    <property type="project" value="UniProtKB-KW"/>
</dbReference>
<evidence type="ECO:0000256" key="2">
    <source>
        <dbReference type="ARBA" id="ARBA00022801"/>
    </source>
</evidence>
<dbReference type="PIRSF" id="PIRSF034890">
    <property type="entry name" value="Pesteras_lmo2642"/>
    <property type="match status" value="1"/>
</dbReference>
<evidence type="ECO:0000259" key="5">
    <source>
        <dbReference type="Pfam" id="PF00149"/>
    </source>
</evidence>
<keyword evidence="1" id="KW-0479">Metal-binding</keyword>
<sequence length="448" mass="51507">MSEKRILLTVLIALCLISLTGCVKKPTFSSPCCKIPSGHEATFMIVSDPHYLSRSTYDENEAFNDFCCTADGKLIIYTEEIIDTLIWEIENKKPDFLIISGDLTCNGEKESHLDFAKKLEKIEIQGTCVFVIPGNHDIENPWARNYFGKESIITESITDEEFYEIYHSFGYMEAISKDEHSLSYLLTPSEDVWLLMLDSTKKNKGKPLDIPEKGGAIPSKTLNWIEECAKLAKENNARLIASMHHSLLEHNSVINKDYVIDNKDEVLKLFKKLGIEIVLTGHIHLQSINSYEEGDYRLYDIATGSILAYPNVYGELKHIPGYGFEYNSYKIDVEGWSKENNIKDDNLLNFKMYSKEYFKEKSYEKYYKVLKEKLDYDNEESYEALADSVAKMNVEYFQGQRNDVLKKAIKATEYQRLMESLPDCLKAYILSMGDCQFTDNNTLLIPQD</sequence>
<protein>
    <submittedName>
        <fullName evidence="7">3',5'-cyclic AMP phosphodiesterase CpdA</fullName>
    </submittedName>
</protein>
<name>A0A1H3P5N6_9FIRM</name>
<evidence type="ECO:0000256" key="3">
    <source>
        <dbReference type="ARBA" id="ARBA00023004"/>
    </source>
</evidence>
<dbReference type="PANTHER" id="PTHR42988">
    <property type="entry name" value="PHOSPHOHYDROLASE"/>
    <property type="match status" value="1"/>
</dbReference>
<dbReference type="EMBL" id="FNQE01000013">
    <property type="protein sequence ID" value="SDY96464.1"/>
    <property type="molecule type" value="Genomic_DNA"/>
</dbReference>
<dbReference type="InterPro" id="IPR050884">
    <property type="entry name" value="CNP_phosphodiesterase-III"/>
</dbReference>
<dbReference type="Gene3D" id="1.10.246.180">
    <property type="match status" value="1"/>
</dbReference>
<evidence type="ECO:0000256" key="4">
    <source>
        <dbReference type="ARBA" id="ARBA00025742"/>
    </source>
</evidence>
<reference evidence="7 8" key="1">
    <citation type="submission" date="2016-10" db="EMBL/GenBank/DDBJ databases">
        <authorList>
            <person name="de Groot N.N."/>
        </authorList>
    </citation>
    <scope>NUCLEOTIDE SEQUENCE [LARGE SCALE GENOMIC DNA]</scope>
    <source>
        <strain evidence="7 8">DSM 21650</strain>
    </source>
</reference>
<dbReference type="GO" id="GO:0046872">
    <property type="term" value="F:metal ion binding"/>
    <property type="evidence" value="ECO:0007669"/>
    <property type="project" value="UniProtKB-KW"/>
</dbReference>
<evidence type="ECO:0000259" key="6">
    <source>
        <dbReference type="Pfam" id="PF17839"/>
    </source>
</evidence>
<dbReference type="CDD" id="cd00838">
    <property type="entry name" value="MPP_superfamily"/>
    <property type="match status" value="1"/>
</dbReference>
<dbReference type="Pfam" id="PF17839">
    <property type="entry name" value="CNP_C_terminal"/>
    <property type="match status" value="1"/>
</dbReference>
<dbReference type="InterPro" id="IPR040869">
    <property type="entry name" value="CNP_C"/>
</dbReference>
<proteinExistence type="inferred from homology"/>
<keyword evidence="8" id="KW-1185">Reference proteome</keyword>
<dbReference type="STRING" id="415015.SAMN05660462_01364"/>
<dbReference type="Gene3D" id="3.60.21.10">
    <property type="match status" value="1"/>
</dbReference>
<dbReference type="PROSITE" id="PS51257">
    <property type="entry name" value="PROKAR_LIPOPROTEIN"/>
    <property type="match status" value="1"/>
</dbReference>
<evidence type="ECO:0000256" key="1">
    <source>
        <dbReference type="ARBA" id="ARBA00022723"/>
    </source>
</evidence>
<dbReference type="Pfam" id="PF00149">
    <property type="entry name" value="Metallophos"/>
    <property type="match status" value="1"/>
</dbReference>
<keyword evidence="2" id="KW-0378">Hydrolase</keyword>
<dbReference type="OrthoDB" id="2036332at2"/>
<evidence type="ECO:0000313" key="7">
    <source>
        <dbReference type="EMBL" id="SDY96464.1"/>
    </source>
</evidence>
<dbReference type="AlphaFoldDB" id="A0A1H3P5N6"/>
<dbReference type="InterPro" id="IPR004843">
    <property type="entry name" value="Calcineurin-like_PHP"/>
</dbReference>
<gene>
    <name evidence="7" type="ORF">SAMN05660462_01364</name>
</gene>
<dbReference type="PANTHER" id="PTHR42988:SF2">
    <property type="entry name" value="CYCLIC NUCLEOTIDE PHOSPHODIESTERASE CBUA0032-RELATED"/>
    <property type="match status" value="1"/>
</dbReference>
<keyword evidence="3" id="KW-0408">Iron</keyword>
<feature type="domain" description="Calcineurin-like phosphoesterase" evidence="5">
    <location>
        <begin position="42"/>
        <end position="284"/>
    </location>
</feature>
<dbReference type="Proteomes" id="UP000198625">
    <property type="component" value="Unassembled WGS sequence"/>
</dbReference>
<dbReference type="RefSeq" id="WP_091728986.1">
    <property type="nucleotide sequence ID" value="NZ_FNQE01000013.1"/>
</dbReference>
<dbReference type="InterPro" id="IPR029052">
    <property type="entry name" value="Metallo-depent_PP-like"/>
</dbReference>
<comment type="similarity">
    <text evidence="4">Belongs to the cyclic nucleotide phosphodiesterase class-III family.</text>
</comment>
<evidence type="ECO:0000313" key="8">
    <source>
        <dbReference type="Proteomes" id="UP000198625"/>
    </source>
</evidence>
<feature type="domain" description="Cyclic nucleotide phosphodiesterase C-terminal" evidence="6">
    <location>
        <begin position="332"/>
        <end position="433"/>
    </location>
</feature>